<gene>
    <name evidence="12" type="ORF">FSB_LOCUS39266</name>
</gene>
<feature type="domain" description="Gnk2-homologous" evidence="11">
    <location>
        <begin position="24"/>
        <end position="123"/>
    </location>
</feature>
<dbReference type="GO" id="GO:0009506">
    <property type="term" value="C:plasmodesma"/>
    <property type="evidence" value="ECO:0007669"/>
    <property type="project" value="UniProtKB-SubCell"/>
</dbReference>
<evidence type="ECO:0000256" key="1">
    <source>
        <dbReference type="ARBA" id="ARBA00004251"/>
    </source>
</evidence>
<evidence type="ECO:0000256" key="2">
    <source>
        <dbReference type="ARBA" id="ARBA00022581"/>
    </source>
</evidence>
<evidence type="ECO:0000256" key="8">
    <source>
        <dbReference type="ARBA" id="ARBA00038393"/>
    </source>
</evidence>
<evidence type="ECO:0000313" key="12">
    <source>
        <dbReference type="EMBL" id="SPD11384.1"/>
    </source>
</evidence>
<feature type="transmembrane region" description="Helical" evidence="10">
    <location>
        <begin position="142"/>
        <end position="162"/>
    </location>
</feature>
<dbReference type="GO" id="GO:0046739">
    <property type="term" value="P:transport of virus in multicellular host"/>
    <property type="evidence" value="ECO:0007669"/>
    <property type="project" value="TreeGrafter"/>
</dbReference>
<keyword evidence="6" id="KW-1015">Disulfide bond</keyword>
<keyword evidence="4" id="KW-0677">Repeat</keyword>
<dbReference type="InterPro" id="IPR002902">
    <property type="entry name" value="GNK2"/>
</dbReference>
<reference evidence="12" key="1">
    <citation type="submission" date="2018-02" db="EMBL/GenBank/DDBJ databases">
        <authorList>
            <person name="Cohen D.B."/>
            <person name="Kent A.D."/>
        </authorList>
    </citation>
    <scope>NUCLEOTIDE SEQUENCE</scope>
</reference>
<accession>A0A2N9HIB2</accession>
<feature type="region of interest" description="Disordered" evidence="9">
    <location>
        <begin position="290"/>
        <end position="321"/>
    </location>
</feature>
<dbReference type="GO" id="GO:0010497">
    <property type="term" value="P:plasmodesmata-mediated intercellular transport"/>
    <property type="evidence" value="ECO:0007669"/>
    <property type="project" value="TreeGrafter"/>
</dbReference>
<evidence type="ECO:0000256" key="7">
    <source>
        <dbReference type="ARBA" id="ARBA00024184"/>
    </source>
</evidence>
<evidence type="ECO:0000256" key="9">
    <source>
        <dbReference type="SAM" id="MobiDB-lite"/>
    </source>
</evidence>
<comment type="subcellular location">
    <subcellularLocation>
        <location evidence="7">Cell junction</location>
        <location evidence="7">Plasmodesma</location>
    </subcellularLocation>
    <subcellularLocation>
        <location evidence="1">Cell membrane</location>
        <topology evidence="1">Single-pass type I membrane protein</topology>
    </subcellularLocation>
</comment>
<dbReference type="PROSITE" id="PS51473">
    <property type="entry name" value="GNK2"/>
    <property type="match status" value="1"/>
</dbReference>
<dbReference type="GO" id="GO:0005886">
    <property type="term" value="C:plasma membrane"/>
    <property type="evidence" value="ECO:0007669"/>
    <property type="project" value="UniProtKB-SubCell"/>
</dbReference>
<evidence type="ECO:0000256" key="5">
    <source>
        <dbReference type="ARBA" id="ARBA00022949"/>
    </source>
</evidence>
<dbReference type="PANTHER" id="PTHR32080:SF24">
    <property type="entry name" value="PLASMODESMATA-LOCATED PROTEIN 2"/>
    <property type="match status" value="1"/>
</dbReference>
<dbReference type="AlphaFoldDB" id="A0A2N9HIB2"/>
<sequence>MAARVQLSGCYILYEVSGFAQISGYELLYKTCGATNVAGVGFQERRDTAFSVLENGVLSGHGFYTTSYQAVYMLAQCEGDLGDSDCGDCVKSAVQRAQVECGSSISGQVYLHKCFISYNYYPNGVPKRSSSSGTGGNTGKTVAIILGGAAGVGFLVICLLFARNLMKKHDGIFLIGEDEVLKRQSSFELELLVWTPRPLEKDKIGHNGSGVVDCISADLGPSTSESVGTSSLRLSHPLRKATKAGSEKGANAAAAAKGNINSNGDCLMDVIIDGEFRQRVDESGTVLATDKQLDKNSGSSSSLLSNQWEAGRSDGPKDSKREVMQNGLMSMLTRGLEETVVSHWDGIELPPCQTAASNDVESTSIGYVLDECSVAITPLFPWLTCTIDQQCPADDIGEKIILMQHSPTLQLPNKHFALPIMVVKYRWYSSTLSLSLSLTYFNTS</sequence>
<feature type="region of interest" description="Disordered" evidence="9">
    <location>
        <begin position="226"/>
        <end position="247"/>
    </location>
</feature>
<dbReference type="PANTHER" id="PTHR32080">
    <property type="entry name" value="ANTIFUNGAL PROTEIN GINKBILOBIN-2-LIKE"/>
    <property type="match status" value="1"/>
</dbReference>
<dbReference type="EMBL" id="OIVN01003458">
    <property type="protein sequence ID" value="SPD11384.1"/>
    <property type="molecule type" value="Genomic_DNA"/>
</dbReference>
<protein>
    <recommendedName>
        <fullName evidence="11">Gnk2-homologous domain-containing protein</fullName>
    </recommendedName>
</protein>
<keyword evidence="10" id="KW-0812">Transmembrane</keyword>
<dbReference type="InterPro" id="IPR038408">
    <property type="entry name" value="GNK2_sf"/>
</dbReference>
<evidence type="ECO:0000256" key="4">
    <source>
        <dbReference type="ARBA" id="ARBA00022737"/>
    </source>
</evidence>
<keyword evidence="2" id="KW-0945">Host-virus interaction</keyword>
<feature type="compositionally biased region" description="Basic and acidic residues" evidence="9">
    <location>
        <begin position="311"/>
        <end position="321"/>
    </location>
</feature>
<comment type="similarity">
    <text evidence="8">Belongs to the cysteine-rich repeat secretory protein family. Plasmodesmata-located proteins (PDLD) subfamily.</text>
</comment>
<proteinExistence type="inferred from homology"/>
<dbReference type="CDD" id="cd23509">
    <property type="entry name" value="Gnk2-like"/>
    <property type="match status" value="1"/>
</dbReference>
<organism evidence="12">
    <name type="scientific">Fagus sylvatica</name>
    <name type="common">Beechnut</name>
    <dbReference type="NCBI Taxonomy" id="28930"/>
    <lineage>
        <taxon>Eukaryota</taxon>
        <taxon>Viridiplantae</taxon>
        <taxon>Streptophyta</taxon>
        <taxon>Embryophyta</taxon>
        <taxon>Tracheophyta</taxon>
        <taxon>Spermatophyta</taxon>
        <taxon>Magnoliopsida</taxon>
        <taxon>eudicotyledons</taxon>
        <taxon>Gunneridae</taxon>
        <taxon>Pentapetalae</taxon>
        <taxon>rosids</taxon>
        <taxon>fabids</taxon>
        <taxon>Fagales</taxon>
        <taxon>Fagaceae</taxon>
        <taxon>Fagus</taxon>
    </lineage>
</organism>
<evidence type="ECO:0000259" key="11">
    <source>
        <dbReference type="PROSITE" id="PS51473"/>
    </source>
</evidence>
<keyword evidence="3" id="KW-0732">Signal</keyword>
<evidence type="ECO:0000256" key="10">
    <source>
        <dbReference type="SAM" id="Phobius"/>
    </source>
</evidence>
<evidence type="ECO:0000256" key="3">
    <source>
        <dbReference type="ARBA" id="ARBA00022729"/>
    </source>
</evidence>
<dbReference type="Gene3D" id="3.30.430.20">
    <property type="entry name" value="Gnk2 domain, C-X8-C-X2-C motif"/>
    <property type="match status" value="1"/>
</dbReference>
<keyword evidence="10" id="KW-0472">Membrane</keyword>
<dbReference type="InterPro" id="IPR051378">
    <property type="entry name" value="Cell2Cell_Antifungal"/>
</dbReference>
<keyword evidence="10" id="KW-1133">Transmembrane helix</keyword>
<name>A0A2N9HIB2_FAGSY</name>
<evidence type="ECO:0000256" key="6">
    <source>
        <dbReference type="ARBA" id="ARBA00023157"/>
    </source>
</evidence>
<dbReference type="FunFam" id="3.30.430.20:FF:000008">
    <property type="entry name" value="cysteine-rich repeat secretory protein 3"/>
    <property type="match status" value="1"/>
</dbReference>
<keyword evidence="5" id="KW-0965">Cell junction</keyword>
<dbReference type="Pfam" id="PF01657">
    <property type="entry name" value="Stress-antifung"/>
    <property type="match status" value="1"/>
</dbReference>